<evidence type="ECO:0000259" key="5">
    <source>
        <dbReference type="Pfam" id="PF01613"/>
    </source>
</evidence>
<comment type="cofactor">
    <cofactor evidence="1">
        <name>FMN</name>
        <dbReference type="ChEBI" id="CHEBI:58210"/>
    </cofactor>
</comment>
<reference evidence="6 7" key="1">
    <citation type="journal article" date="2016" name="Int. J. Syst. Evol. Microbiol.">
        <title>Panacibacter ginsenosidivorans gen. nov., sp. nov., with ginsenoside converting activity isolated from soil of a ginseng field.</title>
        <authorList>
            <person name="Siddiqi M.Z."/>
            <person name="Muhammad Shafi S."/>
            <person name="Choi K.D."/>
            <person name="Im W.T."/>
        </authorList>
    </citation>
    <scope>NUCLEOTIDE SEQUENCE [LARGE SCALE GENOMIC DNA]</scope>
    <source>
        <strain evidence="6 7">Gsoil1550</strain>
    </source>
</reference>
<dbReference type="InterPro" id="IPR002563">
    <property type="entry name" value="Flavin_Rdtase-like_dom"/>
</dbReference>
<evidence type="ECO:0000256" key="1">
    <source>
        <dbReference type="ARBA" id="ARBA00001917"/>
    </source>
</evidence>
<gene>
    <name evidence="6" type="ORF">FRZ67_13655</name>
</gene>
<dbReference type="AlphaFoldDB" id="A0A5B8VA27"/>
<dbReference type="OrthoDB" id="5293996at2"/>
<keyword evidence="3" id="KW-0288">FMN</keyword>
<evidence type="ECO:0000313" key="7">
    <source>
        <dbReference type="Proteomes" id="UP000321533"/>
    </source>
</evidence>
<feature type="domain" description="Flavin reductase like" evidence="5">
    <location>
        <begin position="29"/>
        <end position="164"/>
    </location>
</feature>
<dbReference type="Pfam" id="PF01613">
    <property type="entry name" value="Flavin_Reduct"/>
    <property type="match status" value="1"/>
</dbReference>
<dbReference type="Gene3D" id="2.30.110.10">
    <property type="entry name" value="Electron Transport, Fmn-binding Protein, Chain A"/>
    <property type="match status" value="1"/>
</dbReference>
<accession>A0A5B8VA27</accession>
<dbReference type="EMBL" id="CP042435">
    <property type="protein sequence ID" value="QEC68294.1"/>
    <property type="molecule type" value="Genomic_DNA"/>
</dbReference>
<protein>
    <submittedName>
        <fullName evidence="6">Flavin oxidoreductase</fullName>
    </submittedName>
</protein>
<evidence type="ECO:0000313" key="6">
    <source>
        <dbReference type="EMBL" id="QEC68294.1"/>
    </source>
</evidence>
<name>A0A5B8VA27_9BACT</name>
<dbReference type="KEGG" id="pgin:FRZ67_13655"/>
<dbReference type="SUPFAM" id="SSF50475">
    <property type="entry name" value="FMN-binding split barrel"/>
    <property type="match status" value="1"/>
</dbReference>
<proteinExistence type="inferred from homology"/>
<dbReference type="PANTHER" id="PTHR33798">
    <property type="entry name" value="FLAVOPROTEIN OXYGENASE"/>
    <property type="match status" value="1"/>
</dbReference>
<dbReference type="InterPro" id="IPR012349">
    <property type="entry name" value="Split_barrel_FMN-bd"/>
</dbReference>
<organism evidence="6 7">
    <name type="scientific">Panacibacter ginsenosidivorans</name>
    <dbReference type="NCBI Taxonomy" id="1813871"/>
    <lineage>
        <taxon>Bacteria</taxon>
        <taxon>Pseudomonadati</taxon>
        <taxon>Bacteroidota</taxon>
        <taxon>Chitinophagia</taxon>
        <taxon>Chitinophagales</taxon>
        <taxon>Chitinophagaceae</taxon>
        <taxon>Panacibacter</taxon>
    </lineage>
</organism>
<keyword evidence="2" id="KW-0285">Flavoprotein</keyword>
<evidence type="ECO:0000256" key="2">
    <source>
        <dbReference type="ARBA" id="ARBA00022630"/>
    </source>
</evidence>
<evidence type="ECO:0000256" key="3">
    <source>
        <dbReference type="ARBA" id="ARBA00022643"/>
    </source>
</evidence>
<dbReference type="RefSeq" id="WP_147190154.1">
    <property type="nucleotide sequence ID" value="NZ_CP042435.1"/>
</dbReference>
<comment type="similarity">
    <text evidence="4">Belongs to the flavoredoxin family.</text>
</comment>
<dbReference type="GO" id="GO:0016646">
    <property type="term" value="F:oxidoreductase activity, acting on the CH-NH group of donors, NAD or NADP as acceptor"/>
    <property type="evidence" value="ECO:0007669"/>
    <property type="project" value="UniProtKB-ARBA"/>
</dbReference>
<dbReference type="GO" id="GO:0010181">
    <property type="term" value="F:FMN binding"/>
    <property type="evidence" value="ECO:0007669"/>
    <property type="project" value="InterPro"/>
</dbReference>
<sequence>MFYNTSEIQSWERFYRANLINSLTGFKSISLIGTINKNGQTNLAPFSSIVHIGSDPSLVGFINRPLKAAPHTIANIKSTGVYTINHVHPAFLEKAHQASAKYDASISEFDAVGLTTEFMENIVAPFVKESIVKYALKLEEIIPIKINNTFLVIGRIACIKLEQDILRADGFLDLDKSLSLCSNGADSYYTTKLIGRYAYAKPDTRTEKIM</sequence>
<dbReference type="PANTHER" id="PTHR33798:SF5">
    <property type="entry name" value="FLAVIN REDUCTASE LIKE DOMAIN-CONTAINING PROTEIN"/>
    <property type="match status" value="1"/>
</dbReference>
<dbReference type="Proteomes" id="UP000321533">
    <property type="component" value="Chromosome"/>
</dbReference>
<keyword evidence="7" id="KW-1185">Reference proteome</keyword>
<evidence type="ECO:0000256" key="4">
    <source>
        <dbReference type="ARBA" id="ARBA00038054"/>
    </source>
</evidence>